<evidence type="ECO:0000313" key="1">
    <source>
        <dbReference type="EMBL" id="KAK1867778.1"/>
    </source>
</evidence>
<evidence type="ECO:0000313" key="2">
    <source>
        <dbReference type="Proteomes" id="UP000798662"/>
    </source>
</evidence>
<keyword evidence="2" id="KW-1185">Reference proteome</keyword>
<organism evidence="1 2">
    <name type="scientific">Pyropia yezoensis</name>
    <name type="common">Susabi-nori</name>
    <name type="synonym">Porphyra yezoensis</name>
    <dbReference type="NCBI Taxonomy" id="2788"/>
    <lineage>
        <taxon>Eukaryota</taxon>
        <taxon>Rhodophyta</taxon>
        <taxon>Bangiophyceae</taxon>
        <taxon>Bangiales</taxon>
        <taxon>Bangiaceae</taxon>
        <taxon>Pyropia</taxon>
    </lineage>
</organism>
<proteinExistence type="predicted"/>
<dbReference type="Proteomes" id="UP000798662">
    <property type="component" value="Chromosome 3"/>
</dbReference>
<comment type="caution">
    <text evidence="1">The sequence shown here is derived from an EMBL/GenBank/DDBJ whole genome shotgun (WGS) entry which is preliminary data.</text>
</comment>
<sequence>MDGQRRRLSRPGSAAAVGAADAGGLVPSRFLGLSSQDLRVYYGLALLLLAFAFTGWLSTATNQSGSTALLSEMTQHSDIMGSPTGPEPIDHYEYETNTSLALAWTRQFLAEGIAAGKVPGFKLRPTHILADPDGFRALVREFGVRVIWNSRANLLKQAVGEYRGRYLKDLTVDYLYGRQAAMGRVYRFLGVPIEDHPPNRRKATHDSLCAAVANYDDLCAALYMCQDLRWMFDDWRTGCKCGKLAASTWEEGEAFCDMEQPVPGADL</sequence>
<dbReference type="EMBL" id="CM020620">
    <property type="protein sequence ID" value="KAK1867778.1"/>
    <property type="molecule type" value="Genomic_DNA"/>
</dbReference>
<gene>
    <name evidence="1" type="ORF">I4F81_010278</name>
</gene>
<reference evidence="1" key="1">
    <citation type="submission" date="2019-11" db="EMBL/GenBank/DDBJ databases">
        <title>Nori genome reveals adaptations in red seaweeds to the harsh intertidal environment.</title>
        <authorList>
            <person name="Wang D."/>
            <person name="Mao Y."/>
        </authorList>
    </citation>
    <scope>NUCLEOTIDE SEQUENCE</scope>
    <source>
        <tissue evidence="1">Gametophyte</tissue>
    </source>
</reference>
<accession>A0ACC3CD69</accession>
<protein>
    <submittedName>
        <fullName evidence="1">Uncharacterized protein</fullName>
    </submittedName>
</protein>
<name>A0ACC3CD69_PYRYE</name>